<reference evidence="2" key="1">
    <citation type="submission" date="2017-11" db="EMBL/GenBank/DDBJ databases">
        <authorList>
            <person name="Zhu W."/>
        </authorList>
    </citation>
    <scope>NUCLEOTIDE SEQUENCE [LARGE SCALE GENOMIC DNA]</scope>
    <source>
        <strain evidence="2">160</strain>
    </source>
</reference>
<evidence type="ECO:0000313" key="1">
    <source>
        <dbReference type="EMBL" id="AXI09727.1"/>
    </source>
</evidence>
<dbReference type="Proteomes" id="UP000253908">
    <property type="component" value="Chromosome"/>
</dbReference>
<proteinExistence type="predicted"/>
<gene>
    <name evidence="1" type="ORF">CUC15_12675</name>
</gene>
<dbReference type="KEGG" id="ocn:CUC15_12675"/>
<dbReference type="AlphaFoldDB" id="A0A345PI97"/>
<keyword evidence="2" id="KW-1185">Reference proteome</keyword>
<dbReference type="EMBL" id="CP024848">
    <property type="protein sequence ID" value="AXI09727.1"/>
    <property type="molecule type" value="Genomic_DNA"/>
</dbReference>
<dbReference type="OrthoDB" id="2721428at2"/>
<dbReference type="RefSeq" id="WP_114917013.1">
    <property type="nucleotide sequence ID" value="NZ_CP024848.1"/>
</dbReference>
<sequence>MKQQDKQKFDSFLKESFKNDVVVRELRLSDPEVGYLQQSFPNAEISSISKNKQQDKQWYKVTLQKAQIPQHV</sequence>
<organism evidence="1 2">
    <name type="scientific">Oceanobacillus zhaokaii</name>
    <dbReference type="NCBI Taxonomy" id="2052660"/>
    <lineage>
        <taxon>Bacteria</taxon>
        <taxon>Bacillati</taxon>
        <taxon>Bacillota</taxon>
        <taxon>Bacilli</taxon>
        <taxon>Bacillales</taxon>
        <taxon>Bacillaceae</taxon>
        <taxon>Oceanobacillus</taxon>
    </lineage>
</organism>
<evidence type="ECO:0000313" key="2">
    <source>
        <dbReference type="Proteomes" id="UP000253908"/>
    </source>
</evidence>
<name>A0A345PI97_9BACI</name>
<accession>A0A345PI97</accession>
<protein>
    <submittedName>
        <fullName evidence="1">Uncharacterized protein</fullName>
    </submittedName>
</protein>